<organism evidence="1">
    <name type="scientific">Arundo donax</name>
    <name type="common">Giant reed</name>
    <name type="synonym">Donax arundinaceus</name>
    <dbReference type="NCBI Taxonomy" id="35708"/>
    <lineage>
        <taxon>Eukaryota</taxon>
        <taxon>Viridiplantae</taxon>
        <taxon>Streptophyta</taxon>
        <taxon>Embryophyta</taxon>
        <taxon>Tracheophyta</taxon>
        <taxon>Spermatophyta</taxon>
        <taxon>Magnoliopsida</taxon>
        <taxon>Liliopsida</taxon>
        <taxon>Poales</taxon>
        <taxon>Poaceae</taxon>
        <taxon>PACMAD clade</taxon>
        <taxon>Arundinoideae</taxon>
        <taxon>Arundineae</taxon>
        <taxon>Arundo</taxon>
    </lineage>
</organism>
<accession>A0A0A9HV91</accession>
<protein>
    <submittedName>
        <fullName evidence="1">Uncharacterized protein</fullName>
    </submittedName>
</protein>
<evidence type="ECO:0000313" key="1">
    <source>
        <dbReference type="EMBL" id="JAE39739.1"/>
    </source>
</evidence>
<reference evidence="1" key="2">
    <citation type="journal article" date="2015" name="Data Brief">
        <title>Shoot transcriptome of the giant reed, Arundo donax.</title>
        <authorList>
            <person name="Barrero R.A."/>
            <person name="Guerrero F.D."/>
            <person name="Moolhuijzen P."/>
            <person name="Goolsby J.A."/>
            <person name="Tidwell J."/>
            <person name="Bellgard S.E."/>
            <person name="Bellgard M.I."/>
        </authorList>
    </citation>
    <scope>NUCLEOTIDE SEQUENCE</scope>
    <source>
        <tissue evidence="1">Shoot tissue taken approximately 20 cm above the soil surface</tissue>
    </source>
</reference>
<sequence length="17" mass="1947">MWDNELCLGNVGMHTNI</sequence>
<dbReference type="EMBL" id="GBRH01158157">
    <property type="protein sequence ID" value="JAE39739.1"/>
    <property type="molecule type" value="Transcribed_RNA"/>
</dbReference>
<dbReference type="AlphaFoldDB" id="A0A0A9HV91"/>
<reference evidence="1" key="1">
    <citation type="submission" date="2014-09" db="EMBL/GenBank/DDBJ databases">
        <authorList>
            <person name="Magalhaes I.L.F."/>
            <person name="Oliveira U."/>
            <person name="Santos F.R."/>
            <person name="Vidigal T.H.D.A."/>
            <person name="Brescovit A.D."/>
            <person name="Santos A.J."/>
        </authorList>
    </citation>
    <scope>NUCLEOTIDE SEQUENCE</scope>
    <source>
        <tissue evidence="1">Shoot tissue taken approximately 20 cm above the soil surface</tissue>
    </source>
</reference>
<proteinExistence type="predicted"/>
<name>A0A0A9HV91_ARUDO</name>